<reference evidence="2" key="2">
    <citation type="journal article" date="2023" name="Proc. Natl. Acad. Sci. U.S.A.">
        <title>A global phylogenomic analysis of the shiitake genus Lentinula.</title>
        <authorList>
            <person name="Sierra-Patev S."/>
            <person name="Min B."/>
            <person name="Naranjo-Ortiz M."/>
            <person name="Looney B."/>
            <person name="Konkel Z."/>
            <person name="Slot J.C."/>
            <person name="Sakamoto Y."/>
            <person name="Steenwyk J.L."/>
            <person name="Rokas A."/>
            <person name="Carro J."/>
            <person name="Camarero S."/>
            <person name="Ferreira P."/>
            <person name="Molpeceres G."/>
            <person name="Ruiz-Duenas F.J."/>
            <person name="Serrano A."/>
            <person name="Henrissat B."/>
            <person name="Drula E."/>
            <person name="Hughes K.W."/>
            <person name="Mata J.L."/>
            <person name="Ishikawa N.K."/>
            <person name="Vargas-Isla R."/>
            <person name="Ushijima S."/>
            <person name="Smith C.A."/>
            <person name="Donoghue J."/>
            <person name="Ahrendt S."/>
            <person name="Andreopoulos W."/>
            <person name="He G."/>
            <person name="LaButti K."/>
            <person name="Lipzen A."/>
            <person name="Ng V."/>
            <person name="Riley R."/>
            <person name="Sandor L."/>
            <person name="Barry K."/>
            <person name="Martinez A.T."/>
            <person name="Xiao Y."/>
            <person name="Gibbons J.G."/>
            <person name="Terashima K."/>
            <person name="Grigoriev I.V."/>
            <person name="Hibbett D."/>
        </authorList>
    </citation>
    <scope>NUCLEOTIDE SEQUENCE</scope>
    <source>
        <strain evidence="2">Sp2 HRB7682 ss15</strain>
    </source>
</reference>
<keyword evidence="1" id="KW-0812">Transmembrane</keyword>
<evidence type="ECO:0000256" key="1">
    <source>
        <dbReference type="SAM" id="Phobius"/>
    </source>
</evidence>
<name>A0A9W9DFI9_9AGAR</name>
<gene>
    <name evidence="2" type="ORF">C8J55DRAFT_525127</name>
</gene>
<dbReference type="Proteomes" id="UP001150238">
    <property type="component" value="Unassembled WGS sequence"/>
</dbReference>
<keyword evidence="1" id="KW-1133">Transmembrane helix</keyword>
<sequence>MIPYQIRKLTYFSLSLSFVVFVFSMASNLGGNSFFLDPIASFLTIVLHLNHLWLDRRTRKQSQLQPHLKISPYPLTSGIPSIICHWFLGCVWTAASVLVMFTAVFTFLDCLSNVARALVLIEPVFATSESVLLLTIAVLVTKHREAYQTKMTTTPSFTEPTLHVS</sequence>
<proteinExistence type="predicted"/>
<feature type="transmembrane region" description="Helical" evidence="1">
    <location>
        <begin position="35"/>
        <end position="54"/>
    </location>
</feature>
<feature type="transmembrane region" description="Helical" evidence="1">
    <location>
        <begin position="75"/>
        <end position="108"/>
    </location>
</feature>
<keyword evidence="1" id="KW-0472">Membrane</keyword>
<organism evidence="2 3">
    <name type="scientific">Lentinula lateritia</name>
    <dbReference type="NCBI Taxonomy" id="40482"/>
    <lineage>
        <taxon>Eukaryota</taxon>
        <taxon>Fungi</taxon>
        <taxon>Dikarya</taxon>
        <taxon>Basidiomycota</taxon>
        <taxon>Agaricomycotina</taxon>
        <taxon>Agaricomycetes</taxon>
        <taxon>Agaricomycetidae</taxon>
        <taxon>Agaricales</taxon>
        <taxon>Marasmiineae</taxon>
        <taxon>Omphalotaceae</taxon>
        <taxon>Lentinula</taxon>
    </lineage>
</organism>
<evidence type="ECO:0000313" key="3">
    <source>
        <dbReference type="Proteomes" id="UP001150238"/>
    </source>
</evidence>
<feature type="transmembrane region" description="Helical" evidence="1">
    <location>
        <begin position="9"/>
        <end position="29"/>
    </location>
</feature>
<evidence type="ECO:0000313" key="2">
    <source>
        <dbReference type="EMBL" id="KAJ4467894.1"/>
    </source>
</evidence>
<dbReference type="EMBL" id="JANVFS010000039">
    <property type="protein sequence ID" value="KAJ4467894.1"/>
    <property type="molecule type" value="Genomic_DNA"/>
</dbReference>
<reference evidence="2" key="1">
    <citation type="submission" date="2022-08" db="EMBL/GenBank/DDBJ databases">
        <authorList>
            <consortium name="DOE Joint Genome Institute"/>
            <person name="Min B."/>
            <person name="Riley R."/>
            <person name="Sierra-Patev S."/>
            <person name="Naranjo-Ortiz M."/>
            <person name="Looney B."/>
            <person name="Konkel Z."/>
            <person name="Slot J.C."/>
            <person name="Sakamoto Y."/>
            <person name="Steenwyk J.L."/>
            <person name="Rokas A."/>
            <person name="Carro J."/>
            <person name="Camarero S."/>
            <person name="Ferreira P."/>
            <person name="Molpeceres G."/>
            <person name="Ruiz-Duenas F.J."/>
            <person name="Serrano A."/>
            <person name="Henrissat B."/>
            <person name="Drula E."/>
            <person name="Hughes K.W."/>
            <person name="Mata J.L."/>
            <person name="Ishikawa N.K."/>
            <person name="Vargas-Isla R."/>
            <person name="Ushijima S."/>
            <person name="Smith C.A."/>
            <person name="Ahrendt S."/>
            <person name="Andreopoulos W."/>
            <person name="He G."/>
            <person name="Labutti K."/>
            <person name="Lipzen A."/>
            <person name="Ng V."/>
            <person name="Sandor L."/>
            <person name="Barry K."/>
            <person name="Martinez A.T."/>
            <person name="Xiao Y."/>
            <person name="Gibbons J.G."/>
            <person name="Terashima K."/>
            <person name="Hibbett D.S."/>
            <person name="Grigoriev I.V."/>
        </authorList>
    </citation>
    <scope>NUCLEOTIDE SEQUENCE</scope>
    <source>
        <strain evidence="2">Sp2 HRB7682 ss15</strain>
    </source>
</reference>
<dbReference type="AlphaFoldDB" id="A0A9W9DFI9"/>
<feature type="transmembrane region" description="Helical" evidence="1">
    <location>
        <begin position="120"/>
        <end position="141"/>
    </location>
</feature>
<comment type="caution">
    <text evidence="2">The sequence shown here is derived from an EMBL/GenBank/DDBJ whole genome shotgun (WGS) entry which is preliminary data.</text>
</comment>
<accession>A0A9W9DFI9</accession>
<protein>
    <submittedName>
        <fullName evidence="2">Uncharacterized protein</fullName>
    </submittedName>
</protein>